<evidence type="ECO:0000256" key="10">
    <source>
        <dbReference type="ARBA" id="ARBA00022801"/>
    </source>
</evidence>
<reference evidence="17" key="2">
    <citation type="submission" date="2025-08" db="UniProtKB">
        <authorList>
            <consortium name="Ensembl"/>
        </authorList>
    </citation>
    <scope>IDENTIFICATION</scope>
</reference>
<evidence type="ECO:0000256" key="9">
    <source>
        <dbReference type="ARBA" id="ARBA00022753"/>
    </source>
</evidence>
<name>A0A8C6JRS2_MELUD</name>
<dbReference type="EC" id="3.4.23.34" evidence="5"/>
<dbReference type="PROSITE" id="PS00141">
    <property type="entry name" value="ASP_PROTEASE"/>
    <property type="match status" value="1"/>
</dbReference>
<evidence type="ECO:0000259" key="16">
    <source>
        <dbReference type="PROSITE" id="PS51767"/>
    </source>
</evidence>
<comment type="subcellular location">
    <subcellularLocation>
        <location evidence="2">Endosome</location>
    </subcellularLocation>
</comment>
<reference evidence="17" key="1">
    <citation type="submission" date="2020-03" db="EMBL/GenBank/DDBJ databases">
        <title>Melopsittacus undulatus (budgerigar) genome, bMelUnd1, maternal haplotype with Z.</title>
        <authorList>
            <person name="Gedman G."/>
            <person name="Mountcastle J."/>
            <person name="Haase B."/>
            <person name="Formenti G."/>
            <person name="Wright T."/>
            <person name="Apodaca J."/>
            <person name="Pelan S."/>
            <person name="Chow W."/>
            <person name="Rhie A."/>
            <person name="Howe K."/>
            <person name="Fedrigo O."/>
            <person name="Jarvis E.D."/>
        </authorList>
    </citation>
    <scope>NUCLEOTIDE SEQUENCE [LARGE SCALE GENOMIC DNA]</scope>
</reference>
<keyword evidence="8 14" id="KW-0064">Aspartyl protease</keyword>
<evidence type="ECO:0000256" key="1">
    <source>
        <dbReference type="ARBA" id="ARBA00001898"/>
    </source>
</evidence>
<dbReference type="GO" id="GO:0006508">
    <property type="term" value="P:proteolysis"/>
    <property type="evidence" value="ECO:0007669"/>
    <property type="project" value="UniProtKB-KW"/>
</dbReference>
<comment type="catalytic activity">
    <reaction evidence="1">
        <text>Similar to cathepsin D, but slightly broader specificity.</text>
        <dbReference type="EC" id="3.4.23.34"/>
    </reaction>
</comment>
<evidence type="ECO:0000256" key="5">
    <source>
        <dbReference type="ARBA" id="ARBA00013240"/>
    </source>
</evidence>
<protein>
    <recommendedName>
        <fullName evidence="5">cathepsin E</fullName>
        <ecNumber evidence="5">3.4.23.34</ecNumber>
    </recommendedName>
</protein>
<dbReference type="Gene3D" id="2.40.70.10">
    <property type="entry name" value="Acid Proteases"/>
    <property type="match status" value="2"/>
</dbReference>
<dbReference type="Gene3D" id="6.10.140.60">
    <property type="match status" value="1"/>
</dbReference>
<keyword evidence="11" id="KW-0865">Zymogen</keyword>
<dbReference type="AlphaFoldDB" id="A0A8C6JRS2"/>
<comment type="subunit">
    <text evidence="4">Homodimer; disulfide-linked.</text>
</comment>
<evidence type="ECO:0000256" key="13">
    <source>
        <dbReference type="ARBA" id="ARBA00023180"/>
    </source>
</evidence>
<dbReference type="GO" id="GO:0005768">
    <property type="term" value="C:endosome"/>
    <property type="evidence" value="ECO:0007669"/>
    <property type="project" value="UniProtKB-SubCell"/>
</dbReference>
<organism evidence="17 18">
    <name type="scientific">Melopsittacus undulatus</name>
    <name type="common">Budgerigar</name>
    <name type="synonym">Psittacus undulatus</name>
    <dbReference type="NCBI Taxonomy" id="13146"/>
    <lineage>
        <taxon>Eukaryota</taxon>
        <taxon>Metazoa</taxon>
        <taxon>Chordata</taxon>
        <taxon>Craniata</taxon>
        <taxon>Vertebrata</taxon>
        <taxon>Euteleostomi</taxon>
        <taxon>Archelosauria</taxon>
        <taxon>Archosauria</taxon>
        <taxon>Dinosauria</taxon>
        <taxon>Saurischia</taxon>
        <taxon>Theropoda</taxon>
        <taxon>Coelurosauria</taxon>
        <taxon>Aves</taxon>
        <taxon>Neognathae</taxon>
        <taxon>Neoaves</taxon>
        <taxon>Telluraves</taxon>
        <taxon>Australaves</taxon>
        <taxon>Psittaciformes</taxon>
        <taxon>Psittaculidae</taxon>
        <taxon>Melopsittacus</taxon>
    </lineage>
</organism>
<gene>
    <name evidence="17" type="primary">LOC101871724</name>
</gene>
<dbReference type="PRINTS" id="PR00792">
    <property type="entry name" value="PEPSIN"/>
</dbReference>
<accession>A0A8V5HHZ9</accession>
<evidence type="ECO:0000256" key="11">
    <source>
        <dbReference type="ARBA" id="ARBA00023145"/>
    </source>
</evidence>
<dbReference type="InterPro" id="IPR033121">
    <property type="entry name" value="PEPTIDASE_A1"/>
</dbReference>
<keyword evidence="12" id="KW-1015">Disulfide bond</keyword>
<evidence type="ECO:0000313" key="18">
    <source>
        <dbReference type="Proteomes" id="UP000694405"/>
    </source>
</evidence>
<keyword evidence="13" id="KW-0325">Glycoprotein</keyword>
<evidence type="ECO:0000313" key="17">
    <source>
        <dbReference type="Ensembl" id="ENSMUNP00000016047.2"/>
    </source>
</evidence>
<dbReference type="PANTHER" id="PTHR47966:SF26">
    <property type="entry name" value="CATHEPSIN E"/>
    <property type="match status" value="1"/>
</dbReference>
<keyword evidence="18" id="KW-1185">Reference proteome</keyword>
<accession>A0A8C6JRS2</accession>
<evidence type="ECO:0000256" key="4">
    <source>
        <dbReference type="ARBA" id="ARBA00011748"/>
    </source>
</evidence>
<proteinExistence type="inferred from homology"/>
<evidence type="ECO:0000256" key="8">
    <source>
        <dbReference type="ARBA" id="ARBA00022750"/>
    </source>
</evidence>
<dbReference type="FunFam" id="2.40.70.10:FF:000008">
    <property type="entry name" value="Cathepsin D"/>
    <property type="match status" value="1"/>
</dbReference>
<dbReference type="InterPro" id="IPR001461">
    <property type="entry name" value="Aspartic_peptidase_A1"/>
</dbReference>
<dbReference type="Ensembl" id="ENSMUNT00000018445.2">
    <property type="protein sequence ID" value="ENSMUNP00000016047.2"/>
    <property type="gene ID" value="ENSMUNG00000012350.2"/>
</dbReference>
<keyword evidence="7" id="KW-0732">Signal</keyword>
<dbReference type="GO" id="GO:0004190">
    <property type="term" value="F:aspartic-type endopeptidase activity"/>
    <property type="evidence" value="ECO:0007669"/>
    <property type="project" value="UniProtKB-KW"/>
</dbReference>
<reference evidence="17" key="3">
    <citation type="submission" date="2025-09" db="UniProtKB">
        <authorList>
            <consortium name="Ensembl"/>
        </authorList>
    </citation>
    <scope>IDENTIFICATION</scope>
</reference>
<evidence type="ECO:0000256" key="3">
    <source>
        <dbReference type="ARBA" id="ARBA00007447"/>
    </source>
</evidence>
<comment type="similarity">
    <text evidence="3 14">Belongs to the peptidase A1 family.</text>
</comment>
<evidence type="ECO:0000256" key="14">
    <source>
        <dbReference type="RuleBase" id="RU000454"/>
    </source>
</evidence>
<dbReference type="Pfam" id="PF00026">
    <property type="entry name" value="Asp"/>
    <property type="match status" value="1"/>
</dbReference>
<evidence type="ECO:0000256" key="6">
    <source>
        <dbReference type="ARBA" id="ARBA00022670"/>
    </source>
</evidence>
<dbReference type="Pfam" id="PF07966">
    <property type="entry name" value="A1_Propeptide"/>
    <property type="match status" value="1"/>
</dbReference>
<dbReference type="PROSITE" id="PS51767">
    <property type="entry name" value="PEPTIDASE_A1"/>
    <property type="match status" value="1"/>
</dbReference>
<feature type="region of interest" description="Disordered" evidence="15">
    <location>
        <begin position="1"/>
        <end position="23"/>
    </location>
</feature>
<evidence type="ECO:0000256" key="7">
    <source>
        <dbReference type="ARBA" id="ARBA00022729"/>
    </source>
</evidence>
<dbReference type="FunFam" id="2.40.70.10:FF:000006">
    <property type="entry name" value="Cathepsin E"/>
    <property type="match status" value="1"/>
</dbReference>
<evidence type="ECO:0000256" key="15">
    <source>
        <dbReference type="SAM" id="MobiDB-lite"/>
    </source>
</evidence>
<dbReference type="Proteomes" id="UP000694405">
    <property type="component" value="Chromosome 16"/>
</dbReference>
<evidence type="ECO:0000256" key="2">
    <source>
        <dbReference type="ARBA" id="ARBA00004177"/>
    </source>
</evidence>
<keyword evidence="9" id="KW-0967">Endosome</keyword>
<sequence length="396" mass="42677">MLDPHPGGAGTLRVGTGTGVGDQDHCSCRVTLRRQRSLRKLLRDRGQLSHFWKAHRLDMVQYSEDCAAFMDTNEPLINYLDMEYFGKLLHIWPLHQPWGGLRHCGSADTALLLMAAVPSPAEHAKFQPSQSSTYQLVGTPFSIQYGTGSLTGVIGSDQVVEGLIVSNQQFAESVSEPGKAFVDAAFDGILGLAYPSLAVGGVTPVFDNMMAQNLVELPMFSVYLSTYGPGFAPGCGELLFGGFDPSRFTGTLNWVPVTQQGYWQIQLDNVQLGGAVTFCTSGCQAIVDTGTSLITGPTKDIKELQSFIGATPVDGEYAVECSNLSVMPNVTFTINGLPYTLSEYSDGMAFCTSGFQGMDVPPPAGPLWILGDVFIRQFYSVFDRGNNRVGLAPAVP</sequence>
<keyword evidence="6 14" id="KW-0645">Protease</keyword>
<dbReference type="InterPro" id="IPR001969">
    <property type="entry name" value="Aspartic_peptidase_AS"/>
</dbReference>
<dbReference type="PANTHER" id="PTHR47966">
    <property type="entry name" value="BETA-SITE APP-CLEAVING ENZYME, ISOFORM A-RELATED"/>
    <property type="match status" value="1"/>
</dbReference>
<dbReference type="InterPro" id="IPR021109">
    <property type="entry name" value="Peptidase_aspartic_dom_sf"/>
</dbReference>
<dbReference type="GO" id="GO:0019886">
    <property type="term" value="P:antigen processing and presentation of exogenous peptide antigen via MHC class II"/>
    <property type="evidence" value="ECO:0007669"/>
    <property type="project" value="TreeGrafter"/>
</dbReference>
<evidence type="ECO:0000256" key="12">
    <source>
        <dbReference type="ARBA" id="ARBA00023157"/>
    </source>
</evidence>
<dbReference type="InterPro" id="IPR012848">
    <property type="entry name" value="Aspartic_peptidase_N"/>
</dbReference>
<dbReference type="SUPFAM" id="SSF50630">
    <property type="entry name" value="Acid proteases"/>
    <property type="match status" value="1"/>
</dbReference>
<feature type="domain" description="Peptidase A1" evidence="16">
    <location>
        <begin position="85"/>
        <end position="392"/>
    </location>
</feature>
<keyword evidence="10 14" id="KW-0378">Hydrolase</keyword>